<feature type="region of interest" description="Disordered" evidence="1">
    <location>
        <begin position="101"/>
        <end position="134"/>
    </location>
</feature>
<feature type="compositionally biased region" description="Basic residues" evidence="1">
    <location>
        <begin position="117"/>
        <end position="128"/>
    </location>
</feature>
<organism evidence="2 3">
    <name type="scientific">Acer negundo</name>
    <name type="common">Box elder</name>
    <dbReference type="NCBI Taxonomy" id="4023"/>
    <lineage>
        <taxon>Eukaryota</taxon>
        <taxon>Viridiplantae</taxon>
        <taxon>Streptophyta</taxon>
        <taxon>Embryophyta</taxon>
        <taxon>Tracheophyta</taxon>
        <taxon>Spermatophyta</taxon>
        <taxon>Magnoliopsida</taxon>
        <taxon>eudicotyledons</taxon>
        <taxon>Gunneridae</taxon>
        <taxon>Pentapetalae</taxon>
        <taxon>rosids</taxon>
        <taxon>malvids</taxon>
        <taxon>Sapindales</taxon>
        <taxon>Sapindaceae</taxon>
        <taxon>Hippocastanoideae</taxon>
        <taxon>Acereae</taxon>
        <taxon>Acer</taxon>
    </lineage>
</organism>
<name>A0AAD5IN03_ACENE</name>
<gene>
    <name evidence="2" type="ORF">LWI28_025022</name>
</gene>
<reference evidence="2" key="2">
    <citation type="submission" date="2023-02" db="EMBL/GenBank/DDBJ databases">
        <authorList>
            <person name="Swenson N.G."/>
            <person name="Wegrzyn J.L."/>
            <person name="Mcevoy S.L."/>
        </authorList>
    </citation>
    <scope>NUCLEOTIDE SEQUENCE</scope>
    <source>
        <strain evidence="2">91603</strain>
        <tissue evidence="2">Leaf</tissue>
    </source>
</reference>
<dbReference type="EMBL" id="JAJSOW010000104">
    <property type="protein sequence ID" value="KAI9170248.1"/>
    <property type="molecule type" value="Genomic_DNA"/>
</dbReference>
<dbReference type="Proteomes" id="UP001064489">
    <property type="component" value="Chromosome 7"/>
</dbReference>
<evidence type="ECO:0000313" key="3">
    <source>
        <dbReference type="Proteomes" id="UP001064489"/>
    </source>
</evidence>
<evidence type="ECO:0000313" key="2">
    <source>
        <dbReference type="EMBL" id="KAI9170248.1"/>
    </source>
</evidence>
<reference evidence="2" key="1">
    <citation type="journal article" date="2022" name="Plant J.">
        <title>Strategies of tolerance reflected in two North American maple genomes.</title>
        <authorList>
            <person name="McEvoy S.L."/>
            <person name="Sezen U.U."/>
            <person name="Trouern-Trend A."/>
            <person name="McMahon S.M."/>
            <person name="Schaberg P.G."/>
            <person name="Yang J."/>
            <person name="Wegrzyn J.L."/>
            <person name="Swenson N.G."/>
        </authorList>
    </citation>
    <scope>NUCLEOTIDE SEQUENCE</scope>
    <source>
        <strain evidence="2">91603</strain>
    </source>
</reference>
<comment type="caution">
    <text evidence="2">The sequence shown here is derived from an EMBL/GenBank/DDBJ whole genome shotgun (WGS) entry which is preliminary data.</text>
</comment>
<keyword evidence="3" id="KW-1185">Reference proteome</keyword>
<dbReference type="AlphaFoldDB" id="A0AAD5IN03"/>
<protein>
    <submittedName>
        <fullName evidence="2">Uncharacterized protein</fullName>
    </submittedName>
</protein>
<accession>A0AAD5IN03</accession>
<proteinExistence type="predicted"/>
<evidence type="ECO:0000256" key="1">
    <source>
        <dbReference type="SAM" id="MobiDB-lite"/>
    </source>
</evidence>
<sequence length="134" mass="14897">MDSLFLELIPGVLGGRRKSKEEEMSYQCTEGKGVIVSASRFCCCYRGFLKAVGSSGSKENFPQAGFRYFKSLLSFLGIDAPFTPSGDSILSHRSLKGMRNLFPGRKGYDSKPLPGRRASRTRGRRSTIHSRDSY</sequence>